<evidence type="ECO:0000313" key="4">
    <source>
        <dbReference type="Proteomes" id="UP000239477"/>
    </source>
</evidence>
<dbReference type="InterPro" id="IPR009739">
    <property type="entry name" value="LprI-like_N"/>
</dbReference>
<dbReference type="EMBL" id="CP023270">
    <property type="protein sequence ID" value="AVJ26644.1"/>
    <property type="molecule type" value="Genomic_DNA"/>
</dbReference>
<name>A0A2S0I3U3_9BURK</name>
<keyword evidence="1" id="KW-0732">Signal</keyword>
<dbReference type="Pfam" id="PF07007">
    <property type="entry name" value="LprI"/>
    <property type="match status" value="1"/>
</dbReference>
<feature type="chain" id="PRO_5015397949" description="Lysozyme inhibitor LprI-like N-terminal domain-containing protein" evidence="1">
    <location>
        <begin position="26"/>
        <end position="275"/>
    </location>
</feature>
<evidence type="ECO:0000256" key="1">
    <source>
        <dbReference type="SAM" id="SignalP"/>
    </source>
</evidence>
<evidence type="ECO:0000313" key="3">
    <source>
        <dbReference type="EMBL" id="AVJ26644.1"/>
    </source>
</evidence>
<feature type="signal peptide" evidence="1">
    <location>
        <begin position="1"/>
        <end position="25"/>
    </location>
</feature>
<gene>
    <name evidence="3" type="ORF">CLM73_05700</name>
</gene>
<protein>
    <recommendedName>
        <fullName evidence="2">Lysozyme inhibitor LprI-like N-terminal domain-containing protein</fullName>
    </recommendedName>
</protein>
<keyword evidence="4" id="KW-1185">Reference proteome</keyword>
<organism evidence="3 4">
    <name type="scientific">Achromobacter spanius</name>
    <dbReference type="NCBI Taxonomy" id="217203"/>
    <lineage>
        <taxon>Bacteria</taxon>
        <taxon>Pseudomonadati</taxon>
        <taxon>Pseudomonadota</taxon>
        <taxon>Betaproteobacteria</taxon>
        <taxon>Burkholderiales</taxon>
        <taxon>Alcaligenaceae</taxon>
        <taxon>Achromobacter</taxon>
    </lineage>
</organism>
<dbReference type="Proteomes" id="UP000239477">
    <property type="component" value="Chromosome"/>
</dbReference>
<proteinExistence type="predicted"/>
<reference evidence="3 4" key="1">
    <citation type="submission" date="2017-09" db="EMBL/GenBank/DDBJ databases">
        <title>Genomic, metabolic, and phenotypic characteristics of bacterial isolates from the natural microbiome of the model nematode Caenorhabditis elegans.</title>
        <authorList>
            <person name="Zimmermann J."/>
            <person name="Obeng N."/>
            <person name="Yang W."/>
            <person name="Obeng O."/>
            <person name="Kissoyan K."/>
            <person name="Pees B."/>
            <person name="Dirksen P."/>
            <person name="Hoppner M."/>
            <person name="Franke A."/>
            <person name="Rosenstiel P."/>
            <person name="Leippe M."/>
            <person name="Dierking K."/>
            <person name="Kaleta C."/>
            <person name="Schulenburg H."/>
        </authorList>
    </citation>
    <scope>NUCLEOTIDE SEQUENCE [LARGE SCALE GENOMIC DNA]</scope>
    <source>
        <strain evidence="3 4">MYb73</strain>
    </source>
</reference>
<feature type="domain" description="Lysozyme inhibitor LprI-like N-terminal" evidence="2">
    <location>
        <begin position="28"/>
        <end position="94"/>
    </location>
</feature>
<dbReference type="Gene3D" id="1.20.1270.180">
    <property type="match status" value="1"/>
</dbReference>
<dbReference type="AlphaFoldDB" id="A0A2S0I3U3"/>
<sequence>MKPGIPALRLLSLAGLFALSAPALAIDCKKAATGVEKLICTDRGAVSADAELNRSYSALLKAAPDAEIRTMLVDGQKRWLAARDNALERLIESPDLLPDGKTPAQAARSLMLARSAEFKEKAKGSDTPVLIARALDQRKFRAQFTGGPFAGFASSCDVLPPDYNNYSCFATRHYQHNDRVCSIDEYWASGGVYTKRYVANVVNGKPKVIASCSFSSADEACDDGNGKTHWNRSPAKPDFSYADKPLPKIDGDIFDTDDYEWAQACLASPAYPAEK</sequence>
<evidence type="ECO:0000259" key="2">
    <source>
        <dbReference type="Pfam" id="PF07007"/>
    </source>
</evidence>
<dbReference type="OrthoDB" id="8665899at2"/>
<dbReference type="RefSeq" id="WP_105237671.1">
    <property type="nucleotide sequence ID" value="NZ_CP023270.1"/>
</dbReference>
<accession>A0A2S0I3U3</accession>